<dbReference type="EMBL" id="LUUH01000074">
    <property type="protein sequence ID" value="OAI00923.1"/>
    <property type="molecule type" value="Genomic_DNA"/>
</dbReference>
<evidence type="ECO:0000313" key="3">
    <source>
        <dbReference type="EMBL" id="OAI00923.1"/>
    </source>
</evidence>
<dbReference type="AlphaFoldDB" id="A0A177M6J5"/>
<protein>
    <recommendedName>
        <fullName evidence="2">Glycine-zipper-containing OmpA-like membrane domain-containing protein</fullName>
    </recommendedName>
</protein>
<gene>
    <name evidence="3" type="ORF">A1353_19000</name>
</gene>
<evidence type="ECO:0000256" key="1">
    <source>
        <dbReference type="SAM" id="SignalP"/>
    </source>
</evidence>
<organism evidence="3 4">
    <name type="scientific">Methylomonas methanica</name>
    <dbReference type="NCBI Taxonomy" id="421"/>
    <lineage>
        <taxon>Bacteria</taxon>
        <taxon>Pseudomonadati</taxon>
        <taxon>Pseudomonadota</taxon>
        <taxon>Gammaproteobacteria</taxon>
        <taxon>Methylococcales</taxon>
        <taxon>Methylococcaceae</taxon>
        <taxon>Methylomonas</taxon>
    </lineage>
</organism>
<comment type="caution">
    <text evidence="3">The sequence shown here is derived from an EMBL/GenBank/DDBJ whole genome shotgun (WGS) entry which is preliminary data.</text>
</comment>
<feature type="chain" id="PRO_5008067713" description="Glycine-zipper-containing OmpA-like membrane domain-containing protein" evidence="1">
    <location>
        <begin position="23"/>
        <end position="133"/>
    </location>
</feature>
<feature type="signal peptide" evidence="1">
    <location>
        <begin position="1"/>
        <end position="22"/>
    </location>
</feature>
<reference evidence="3 4" key="1">
    <citation type="submission" date="2016-03" db="EMBL/GenBank/DDBJ databases">
        <authorList>
            <person name="Ploux O."/>
        </authorList>
    </citation>
    <scope>NUCLEOTIDE SEQUENCE [LARGE SCALE GENOMIC DNA]</scope>
    <source>
        <strain evidence="3 4">R-45371</strain>
    </source>
</reference>
<dbReference type="PROSITE" id="PS51257">
    <property type="entry name" value="PROKAR_LIPOPROTEIN"/>
    <property type="match status" value="1"/>
</dbReference>
<dbReference type="InterPro" id="IPR025693">
    <property type="entry name" value="Gly-zipper_OmpA-like_dom"/>
</dbReference>
<accession>A0A177M6J5</accession>
<feature type="domain" description="Glycine-zipper-containing OmpA-like membrane" evidence="2">
    <location>
        <begin position="65"/>
        <end position="108"/>
    </location>
</feature>
<dbReference type="RefSeq" id="WP_064037758.1">
    <property type="nucleotide sequence ID" value="NZ_LUUH01000074.1"/>
</dbReference>
<dbReference type="Pfam" id="PF13436">
    <property type="entry name" value="Gly-zipper_OmpA"/>
    <property type="match status" value="1"/>
</dbReference>
<dbReference type="Proteomes" id="UP000077763">
    <property type="component" value="Unassembled WGS sequence"/>
</dbReference>
<evidence type="ECO:0000313" key="4">
    <source>
        <dbReference type="Proteomes" id="UP000077763"/>
    </source>
</evidence>
<keyword evidence="1" id="KW-0732">Signal</keyword>
<name>A0A177M6J5_METMH</name>
<evidence type="ECO:0000259" key="2">
    <source>
        <dbReference type="Pfam" id="PF13436"/>
    </source>
</evidence>
<proteinExistence type="predicted"/>
<sequence>MRQPKIKQLVILPALLTLSACASVSGYRPVVDTHNDPNAYRLNQDMSECEQLATEASGGILKESATGAAVGGLIGGGGGAAGGAVFGNAGKGAAIGAAVGVIGGAAKQGLEANNRYKLAYNTCLRNRGHNVIN</sequence>